<protein>
    <submittedName>
        <fullName evidence="6">CHASE domain-containing protein</fullName>
    </submittedName>
</protein>
<feature type="domain" description="CHASE" evidence="5">
    <location>
        <begin position="26"/>
        <end position="162"/>
    </location>
</feature>
<keyword evidence="2" id="KW-0812">Transmembrane</keyword>
<evidence type="ECO:0000313" key="6">
    <source>
        <dbReference type="EMBL" id="MCZ2720727.1"/>
    </source>
</evidence>
<accession>A0ABT4JQT9</accession>
<gene>
    <name evidence="6" type="ORF">O1D97_03465</name>
</gene>
<comment type="caution">
    <text evidence="6">The sequence shown here is derived from an EMBL/GenBank/DDBJ whole genome shotgun (WGS) entry which is preliminary data.</text>
</comment>
<comment type="subcellular location">
    <subcellularLocation>
        <location evidence="1">Membrane</location>
    </subcellularLocation>
</comment>
<name>A0ABT4JQT9_9GAMM</name>
<dbReference type="InterPro" id="IPR006189">
    <property type="entry name" value="CHASE_dom"/>
</dbReference>
<dbReference type="PROSITE" id="PS50839">
    <property type="entry name" value="CHASE"/>
    <property type="match status" value="1"/>
</dbReference>
<dbReference type="EMBL" id="JAPUBN010000010">
    <property type="protein sequence ID" value="MCZ2720727.1"/>
    <property type="molecule type" value="Genomic_DNA"/>
</dbReference>
<proteinExistence type="predicted"/>
<keyword evidence="4" id="KW-0472">Membrane</keyword>
<dbReference type="InterPro" id="IPR042240">
    <property type="entry name" value="CHASE_sf"/>
</dbReference>
<evidence type="ECO:0000256" key="4">
    <source>
        <dbReference type="ARBA" id="ARBA00023136"/>
    </source>
</evidence>
<reference evidence="6" key="1">
    <citation type="submission" date="2022-12" db="EMBL/GenBank/DDBJ databases">
        <title>Marinomonas 15G1-11 sp. nov, isolated from marine algae.</title>
        <authorList>
            <person name="Butt M."/>
            <person name="Choi D.G."/>
            <person name="Kim J.M."/>
            <person name="Lee J.K."/>
            <person name="Baek J.H."/>
            <person name="Jeon C.O."/>
        </authorList>
    </citation>
    <scope>NUCLEOTIDE SEQUENCE</scope>
    <source>
        <strain evidence="6">15G1-11</strain>
    </source>
</reference>
<dbReference type="Proteomes" id="UP001149719">
    <property type="component" value="Unassembled WGS sequence"/>
</dbReference>
<organism evidence="6 7">
    <name type="scientific">Marinomonas phaeophyticola</name>
    <dbReference type="NCBI Taxonomy" id="3004091"/>
    <lineage>
        <taxon>Bacteria</taxon>
        <taxon>Pseudomonadati</taxon>
        <taxon>Pseudomonadota</taxon>
        <taxon>Gammaproteobacteria</taxon>
        <taxon>Oceanospirillales</taxon>
        <taxon>Oceanospirillaceae</taxon>
        <taxon>Marinomonas</taxon>
    </lineage>
</organism>
<keyword evidence="3" id="KW-1133">Transmembrane helix</keyword>
<dbReference type="Gene3D" id="3.30.450.350">
    <property type="entry name" value="CHASE domain"/>
    <property type="match status" value="1"/>
</dbReference>
<evidence type="ECO:0000313" key="7">
    <source>
        <dbReference type="Proteomes" id="UP001149719"/>
    </source>
</evidence>
<sequence>MESTLTRIQLYEYGLAGARGSLIVVGKEAMTRNAFKMYSQTRNVDKEFPGARGFGYIERVLPKDELRFVDESRVDGWPDFTVRELNDNSDERFVIKYIEPVVRNMSAIGLDIASEKHRKEAALSAAISGKVQISAPITLVQATGKPQQSFLILMPLYEGGDS</sequence>
<dbReference type="Pfam" id="PF03924">
    <property type="entry name" value="CHASE"/>
    <property type="match status" value="1"/>
</dbReference>
<dbReference type="RefSeq" id="WP_269122834.1">
    <property type="nucleotide sequence ID" value="NZ_JAPUBN010000010.1"/>
</dbReference>
<evidence type="ECO:0000256" key="1">
    <source>
        <dbReference type="ARBA" id="ARBA00004370"/>
    </source>
</evidence>
<evidence type="ECO:0000256" key="3">
    <source>
        <dbReference type="ARBA" id="ARBA00022989"/>
    </source>
</evidence>
<keyword evidence="7" id="KW-1185">Reference proteome</keyword>
<evidence type="ECO:0000256" key="2">
    <source>
        <dbReference type="ARBA" id="ARBA00022692"/>
    </source>
</evidence>
<evidence type="ECO:0000259" key="5">
    <source>
        <dbReference type="PROSITE" id="PS50839"/>
    </source>
</evidence>
<dbReference type="SMART" id="SM01079">
    <property type="entry name" value="CHASE"/>
    <property type="match status" value="1"/>
</dbReference>